<name>A0A179T8Q8_9BACI</name>
<feature type="domain" description="PhnB-like" evidence="1">
    <location>
        <begin position="3"/>
        <end position="29"/>
    </location>
</feature>
<protein>
    <recommendedName>
        <fullName evidence="1">PhnB-like domain-containing protein</fullName>
    </recommendedName>
</protein>
<organism evidence="2 3">
    <name type="scientific">Metabacillus litoralis</name>
    <dbReference type="NCBI Taxonomy" id="152268"/>
    <lineage>
        <taxon>Bacteria</taxon>
        <taxon>Bacillati</taxon>
        <taxon>Bacillota</taxon>
        <taxon>Bacilli</taxon>
        <taxon>Bacillales</taxon>
        <taxon>Bacillaceae</taxon>
        <taxon>Metabacillus</taxon>
    </lineage>
</organism>
<dbReference type="AlphaFoldDB" id="A0A179T8Q8"/>
<accession>A0A179T8Q8</accession>
<dbReference type="InterPro" id="IPR028973">
    <property type="entry name" value="PhnB-like"/>
</dbReference>
<dbReference type="STRING" id="152268.A6K24_02920"/>
<reference evidence="3" key="1">
    <citation type="submission" date="2016-04" db="EMBL/GenBank/DDBJ databases">
        <authorList>
            <person name="Lyu Z."/>
            <person name="Lyu W."/>
        </authorList>
    </citation>
    <scope>NUCLEOTIDE SEQUENCE [LARGE SCALE GENOMIC DNA]</scope>
    <source>
        <strain evidence="3">C44</strain>
    </source>
</reference>
<keyword evidence="3" id="KW-1185">Reference proteome</keyword>
<dbReference type="Proteomes" id="UP000078534">
    <property type="component" value="Unassembled WGS sequence"/>
</dbReference>
<proteinExistence type="predicted"/>
<sequence>MSKVTPFLMFQGNAEEAMNYYISCTSPNSVHPLRDSSLKVIGLYDASRKLVPFLCSFTYFFLSVIGIL</sequence>
<comment type="caution">
    <text evidence="2">The sequence shown here is derived from an EMBL/GenBank/DDBJ whole genome shotgun (WGS) entry which is preliminary data.</text>
</comment>
<dbReference type="Gene3D" id="3.30.720.100">
    <property type="match status" value="1"/>
</dbReference>
<evidence type="ECO:0000313" key="3">
    <source>
        <dbReference type="Proteomes" id="UP000078534"/>
    </source>
</evidence>
<evidence type="ECO:0000313" key="2">
    <source>
        <dbReference type="EMBL" id="OAS89519.1"/>
    </source>
</evidence>
<gene>
    <name evidence="2" type="ORF">A6K24_02920</name>
</gene>
<dbReference type="EMBL" id="LWSG01000001">
    <property type="protein sequence ID" value="OAS89519.1"/>
    <property type="molecule type" value="Genomic_DNA"/>
</dbReference>
<evidence type="ECO:0000259" key="1">
    <source>
        <dbReference type="Pfam" id="PF06983"/>
    </source>
</evidence>
<dbReference type="RefSeq" id="WP_066325583.1">
    <property type="nucleotide sequence ID" value="NZ_LWSG01000001.1"/>
</dbReference>
<dbReference type="Pfam" id="PF06983">
    <property type="entry name" value="3-dmu-9_3-mt"/>
    <property type="match status" value="1"/>
</dbReference>